<dbReference type="AlphaFoldDB" id="A0A7W2TTE1"/>
<evidence type="ECO:0000259" key="1">
    <source>
        <dbReference type="Pfam" id="PF12680"/>
    </source>
</evidence>
<dbReference type="InterPro" id="IPR032710">
    <property type="entry name" value="NTF2-like_dom_sf"/>
</dbReference>
<dbReference type="Gene3D" id="3.10.450.50">
    <property type="match status" value="1"/>
</dbReference>
<dbReference type="Pfam" id="PF12680">
    <property type="entry name" value="SnoaL_2"/>
    <property type="match status" value="1"/>
</dbReference>
<accession>A0A7W2TTE1</accession>
<sequence length="137" mass="15307">MSSSDNKALIEQYFEVIQGRDSSRDLPDFFTDDVTWRVPRSNPQITPNPRVGHAAVMDLLHSGVSVYEAGSMSLDLQPLIVAEQQVVAQFTMRARLANGAAYINEYCFVFALRDGRICAVTEYLDSLAQSTQGTWEK</sequence>
<name>A0A7W2TTE1_9GAMM</name>
<protein>
    <submittedName>
        <fullName evidence="2">Nuclear transport factor 2 family protein</fullName>
    </submittedName>
</protein>
<dbReference type="Proteomes" id="UP000539350">
    <property type="component" value="Unassembled WGS sequence"/>
</dbReference>
<organism evidence="2 3">
    <name type="scientific">Sediminihaliea albiluteola</name>
    <dbReference type="NCBI Taxonomy" id="2758564"/>
    <lineage>
        <taxon>Bacteria</taxon>
        <taxon>Pseudomonadati</taxon>
        <taxon>Pseudomonadota</taxon>
        <taxon>Gammaproteobacteria</taxon>
        <taxon>Cellvibrionales</taxon>
        <taxon>Halieaceae</taxon>
        <taxon>Sediminihaliea</taxon>
    </lineage>
</organism>
<evidence type="ECO:0000313" key="3">
    <source>
        <dbReference type="Proteomes" id="UP000539350"/>
    </source>
</evidence>
<feature type="domain" description="SnoaL-like" evidence="1">
    <location>
        <begin position="10"/>
        <end position="119"/>
    </location>
</feature>
<dbReference type="RefSeq" id="WP_182168472.1">
    <property type="nucleotide sequence ID" value="NZ_JACFXU010000010.1"/>
</dbReference>
<dbReference type="EMBL" id="JACFXU010000010">
    <property type="protein sequence ID" value="MBA6411608.1"/>
    <property type="molecule type" value="Genomic_DNA"/>
</dbReference>
<keyword evidence="3" id="KW-1185">Reference proteome</keyword>
<proteinExistence type="predicted"/>
<dbReference type="InterPro" id="IPR037401">
    <property type="entry name" value="SnoaL-like"/>
</dbReference>
<reference evidence="2 3" key="1">
    <citation type="submission" date="2020-07" db="EMBL/GenBank/DDBJ databases">
        <title>Halieaceae bacterium, F7430, whole genome shotgun sequencing project.</title>
        <authorList>
            <person name="Jiang S."/>
            <person name="Liu Z.W."/>
            <person name="Du Z.J."/>
        </authorList>
    </citation>
    <scope>NUCLEOTIDE SEQUENCE [LARGE SCALE GENOMIC DNA]</scope>
    <source>
        <strain evidence="2 3">F7430</strain>
    </source>
</reference>
<evidence type="ECO:0000313" key="2">
    <source>
        <dbReference type="EMBL" id="MBA6411608.1"/>
    </source>
</evidence>
<gene>
    <name evidence="2" type="ORF">H2508_00550</name>
</gene>
<dbReference type="SUPFAM" id="SSF54427">
    <property type="entry name" value="NTF2-like"/>
    <property type="match status" value="1"/>
</dbReference>
<comment type="caution">
    <text evidence="2">The sequence shown here is derived from an EMBL/GenBank/DDBJ whole genome shotgun (WGS) entry which is preliminary data.</text>
</comment>